<dbReference type="EMBL" id="JANTQA010000045">
    <property type="protein sequence ID" value="KAJ3434270.1"/>
    <property type="molecule type" value="Genomic_DNA"/>
</dbReference>
<feature type="domain" description="KA1" evidence="5">
    <location>
        <begin position="718"/>
        <end position="768"/>
    </location>
</feature>
<keyword evidence="6" id="KW-0418">Kinase</keyword>
<keyword evidence="2" id="KW-0067">ATP-binding</keyword>
<organism evidence="6 7">
    <name type="scientific">Anaeramoeba flamelloides</name>
    <dbReference type="NCBI Taxonomy" id="1746091"/>
    <lineage>
        <taxon>Eukaryota</taxon>
        <taxon>Metamonada</taxon>
        <taxon>Anaeramoebidae</taxon>
        <taxon>Anaeramoeba</taxon>
    </lineage>
</organism>
<dbReference type="Pfam" id="PF00069">
    <property type="entry name" value="Pkinase"/>
    <property type="match status" value="1"/>
</dbReference>
<evidence type="ECO:0000256" key="2">
    <source>
        <dbReference type="ARBA" id="ARBA00022840"/>
    </source>
</evidence>
<feature type="domain" description="Protein kinase" evidence="4">
    <location>
        <begin position="10"/>
        <end position="273"/>
    </location>
</feature>
<evidence type="ECO:0000256" key="3">
    <source>
        <dbReference type="SAM" id="MobiDB-lite"/>
    </source>
</evidence>
<evidence type="ECO:0000259" key="4">
    <source>
        <dbReference type="PROSITE" id="PS50011"/>
    </source>
</evidence>
<dbReference type="GO" id="GO:0005524">
    <property type="term" value="F:ATP binding"/>
    <property type="evidence" value="ECO:0007669"/>
    <property type="project" value="UniProtKB-KW"/>
</dbReference>
<dbReference type="InterPro" id="IPR000719">
    <property type="entry name" value="Prot_kinase_dom"/>
</dbReference>
<dbReference type="GO" id="GO:0004674">
    <property type="term" value="F:protein serine/threonine kinase activity"/>
    <property type="evidence" value="ECO:0007669"/>
    <property type="project" value="TreeGrafter"/>
</dbReference>
<evidence type="ECO:0000313" key="6">
    <source>
        <dbReference type="EMBL" id="KAJ3434270.1"/>
    </source>
</evidence>
<feature type="region of interest" description="Disordered" evidence="3">
    <location>
        <begin position="495"/>
        <end position="515"/>
    </location>
</feature>
<dbReference type="SUPFAM" id="SSF56112">
    <property type="entry name" value="Protein kinase-like (PK-like)"/>
    <property type="match status" value="1"/>
</dbReference>
<dbReference type="SMART" id="SM00220">
    <property type="entry name" value="S_TKc"/>
    <property type="match status" value="1"/>
</dbReference>
<evidence type="ECO:0000259" key="5">
    <source>
        <dbReference type="PROSITE" id="PS50032"/>
    </source>
</evidence>
<gene>
    <name evidence="6" type="ORF">M0812_20339</name>
</gene>
<dbReference type="PROSITE" id="PS50011">
    <property type="entry name" value="PROTEIN_KINASE_DOM"/>
    <property type="match status" value="1"/>
</dbReference>
<dbReference type="PANTHER" id="PTHR24346">
    <property type="entry name" value="MAP/MICROTUBULE AFFINITY-REGULATING KINASE"/>
    <property type="match status" value="1"/>
</dbReference>
<accession>A0AAV7YZP5</accession>
<keyword evidence="1" id="KW-0547">Nucleotide-binding</keyword>
<evidence type="ECO:0000313" key="7">
    <source>
        <dbReference type="Proteomes" id="UP001146793"/>
    </source>
</evidence>
<dbReference type="PANTHER" id="PTHR24346:SF30">
    <property type="entry name" value="MATERNAL EMBRYONIC LEUCINE ZIPPER KINASE"/>
    <property type="match status" value="1"/>
</dbReference>
<comment type="caution">
    <text evidence="6">The sequence shown here is derived from an EMBL/GenBank/DDBJ whole genome shotgun (WGS) entry which is preliminary data.</text>
</comment>
<dbReference type="AlphaFoldDB" id="A0AAV7YZP5"/>
<protein>
    <submittedName>
        <fullName evidence="6">Serine/threonine-protein kinase nek</fullName>
    </submittedName>
</protein>
<dbReference type="InterPro" id="IPR011009">
    <property type="entry name" value="Kinase-like_dom_sf"/>
</dbReference>
<sequence length="769" mass="90154">MNNSIHIPNWTIGKPLKSTMKWKIYNIQHNLSHHTAKVIVVHKLHTHLNDDAKQFLNLLEKIKSFDHVNYLKLLQIHEDSKRYYLITDHFEGVTLKQFVMTKGKLKSKKQLNKIVFQLISIIQYFHSKKFYHGCINPELILINENLEIKLETFGFLFSENKKVTATGANKNFSLLFTNKNISQQFLAPELTTLEPRISKKTDIWALGLCTLFMILDQKRFNKFFDGHKKYQKLDKVKIPKWVGKNLKVLIKQMVQINFQKRVWLHDQQFQQFCNDLKSVNIDFDKNRNTNKQDENEIVKNVYQSKTISRNGFESKLNNKNIRKSLIEENDDSCNSISCLMNQDQTLISHDERSVINQNNKINSPFNYNHSSNGEEKGTCENNTYKNDLELDITSNDEIIFQNNFSQLNRNPDSQNNIFEIKIRQNANFSSNIKDCSNNSIRKEKKQNQQALYQMLQNIKNTKNCCNLTDKITQKITNPKFNNNKKISQNKKMNFQRNNSKKKTLKKKPNDNKDQNIIKKKEKCDLNCLSSQNKSLNARKTIKENIQKKHKAYINNVLSGEKDNLGKKFSPRQMKRILKRNALNKKKNSVTKRGNFNTYSNKKMGLCQTFISMKKFQLKDEKIMGACHIRNNSINPISHQFSKSMDYTRKLSNNSSSLNQKSNSENTLENPLSSNINEILNSSISHKKRNKLEKGYLKALQKLGIFYTKVKKNIYVCTAQFRGSILNFKISFVKIPNRQRVSRVNFVRLNCNLWDFYALFQEIDKCLQLN</sequence>
<keyword evidence="6" id="KW-0808">Transferase</keyword>
<proteinExistence type="predicted"/>
<dbReference type="GO" id="GO:0035556">
    <property type="term" value="P:intracellular signal transduction"/>
    <property type="evidence" value="ECO:0007669"/>
    <property type="project" value="TreeGrafter"/>
</dbReference>
<dbReference type="GO" id="GO:0005737">
    <property type="term" value="C:cytoplasm"/>
    <property type="evidence" value="ECO:0007669"/>
    <property type="project" value="TreeGrafter"/>
</dbReference>
<dbReference type="InterPro" id="IPR001772">
    <property type="entry name" value="KA1_dom"/>
</dbReference>
<dbReference type="Gene3D" id="1.10.510.10">
    <property type="entry name" value="Transferase(Phosphotransferase) domain 1"/>
    <property type="match status" value="1"/>
</dbReference>
<dbReference type="PROSITE" id="PS50032">
    <property type="entry name" value="KA1"/>
    <property type="match status" value="1"/>
</dbReference>
<dbReference type="Proteomes" id="UP001146793">
    <property type="component" value="Unassembled WGS sequence"/>
</dbReference>
<name>A0AAV7YZP5_9EUKA</name>
<reference evidence="6" key="1">
    <citation type="submission" date="2022-08" db="EMBL/GenBank/DDBJ databases">
        <title>Novel sulphate-reducing endosymbionts in the free-living metamonad Anaeramoeba.</title>
        <authorList>
            <person name="Jerlstrom-Hultqvist J."/>
            <person name="Cepicka I."/>
            <person name="Gallot-Lavallee L."/>
            <person name="Salas-Leiva D."/>
            <person name="Curtis B.A."/>
            <person name="Zahonova K."/>
            <person name="Pipaliya S."/>
            <person name="Dacks J."/>
            <person name="Roger A.J."/>
        </authorList>
    </citation>
    <scope>NUCLEOTIDE SEQUENCE</scope>
    <source>
        <strain evidence="6">Busselton2</strain>
    </source>
</reference>
<evidence type="ECO:0000256" key="1">
    <source>
        <dbReference type="ARBA" id="ARBA00022741"/>
    </source>
</evidence>